<organism evidence="1 2">
    <name type="scientific">Sulfidibacter corallicola</name>
    <dbReference type="NCBI Taxonomy" id="2818388"/>
    <lineage>
        <taxon>Bacteria</taxon>
        <taxon>Pseudomonadati</taxon>
        <taxon>Acidobacteriota</taxon>
        <taxon>Holophagae</taxon>
        <taxon>Acanthopleuribacterales</taxon>
        <taxon>Acanthopleuribacteraceae</taxon>
        <taxon>Sulfidibacter</taxon>
    </lineage>
</organism>
<evidence type="ECO:0008006" key="3">
    <source>
        <dbReference type="Google" id="ProtNLM"/>
    </source>
</evidence>
<keyword evidence="2" id="KW-1185">Reference proteome</keyword>
<accession>A0A8A4TRQ0</accession>
<protein>
    <recommendedName>
        <fullName evidence="3">N-acetyltransferase domain-containing protein</fullName>
    </recommendedName>
</protein>
<dbReference type="GO" id="GO:0008080">
    <property type="term" value="F:N-acetyltransferase activity"/>
    <property type="evidence" value="ECO:0007669"/>
    <property type="project" value="TreeGrafter"/>
</dbReference>
<evidence type="ECO:0000313" key="2">
    <source>
        <dbReference type="Proteomes" id="UP000663929"/>
    </source>
</evidence>
<evidence type="ECO:0000313" key="1">
    <source>
        <dbReference type="EMBL" id="QTD52193.1"/>
    </source>
</evidence>
<dbReference type="PANTHER" id="PTHR20905:SF1">
    <property type="entry name" value="AT07410P-RELATED"/>
    <property type="match status" value="1"/>
</dbReference>
<dbReference type="KEGG" id="scor:J3U87_06945"/>
<dbReference type="RefSeq" id="WP_237382302.1">
    <property type="nucleotide sequence ID" value="NZ_CP071793.1"/>
</dbReference>
<dbReference type="AlphaFoldDB" id="A0A8A4TRQ0"/>
<dbReference type="PANTHER" id="PTHR20905">
    <property type="entry name" value="N-ACETYLTRANSFERASE-RELATED"/>
    <property type="match status" value="1"/>
</dbReference>
<gene>
    <name evidence="1" type="ORF">J3U87_06945</name>
</gene>
<name>A0A8A4TRQ0_SULCO</name>
<dbReference type="EMBL" id="CP071793">
    <property type="protein sequence ID" value="QTD52193.1"/>
    <property type="molecule type" value="Genomic_DNA"/>
</dbReference>
<dbReference type="Proteomes" id="UP000663929">
    <property type="component" value="Chromosome"/>
</dbReference>
<proteinExistence type="predicted"/>
<sequence>MAVASPILPTRHHSVTYSPLTENDLEETIECLCRVFPQNEPITQRAGITEKDFRPFARMFCELAVKEKVSLIMRDKQFGNRVTGFSINHDYATPAPEEIERVTPKFAPVFKVLEELDIIYRDGKSFSFGEVCYLLMAGVDHQFYKQQKGKTAVKGNQLAAKLFQLTLDIVRAEGFHNTIAHATGSFSQKGLHDLGFSEVARIDYNTFEFEGQYPFKRIPWHSCCKIYDLSLREEPIVQAS</sequence>
<dbReference type="Gene3D" id="3.40.630.30">
    <property type="match status" value="1"/>
</dbReference>
<reference evidence="1" key="1">
    <citation type="submission" date="2021-03" db="EMBL/GenBank/DDBJ databases">
        <title>Acanthopleuribacteraceae sp. M133.</title>
        <authorList>
            <person name="Wang G."/>
        </authorList>
    </citation>
    <scope>NUCLEOTIDE SEQUENCE</scope>
    <source>
        <strain evidence="1">M133</strain>
    </source>
</reference>